<sequence>MEIGPEMDRRAFLTLSGDVALTLARAWAAVPAAKLAHAAGGGTTDAEVVTWIENRLAQLWHLDDLIGGEYCLNQARADLRLVIRLLKRGRSRSDIEQRLYRAAGELLRFSGWAAFDTDRHAAAERYWHAGLRAAAAGDDALTGAYILSQMAMQHTYAGDGPTAVNLLDVARDRIGAGASRTVHAMLDAWQVRAHAVAGEPRQALRILARADAHWERRDVEEDPPWLYWMARSSTTIEVGMGLVAIGHPGTAVRLLEEGMAERSADYARDTALGLAAIAEAQLDQRDLDGAIDTARRAAETASGLDSTRVTERLQAFGRRLPARAPAEEFRSCLSTF</sequence>
<dbReference type="RefSeq" id="WP_394300442.1">
    <property type="nucleotide sequence ID" value="NZ_JBHMQT010000011.1"/>
</dbReference>
<dbReference type="InterPro" id="IPR006311">
    <property type="entry name" value="TAT_signal"/>
</dbReference>
<proteinExistence type="predicted"/>
<gene>
    <name evidence="1" type="ORF">ACFHYQ_07975</name>
</gene>
<dbReference type="Proteomes" id="UP001589870">
    <property type="component" value="Unassembled WGS sequence"/>
</dbReference>
<accession>A0ABV6U1A0</accession>
<comment type="caution">
    <text evidence="1">The sequence shown here is derived from an EMBL/GenBank/DDBJ whole genome shotgun (WGS) entry which is preliminary data.</text>
</comment>
<protein>
    <recommendedName>
        <fullName evidence="3">Transcriptional regulator</fullName>
    </recommendedName>
</protein>
<reference evidence="1 2" key="1">
    <citation type="submission" date="2024-09" db="EMBL/GenBank/DDBJ databases">
        <authorList>
            <person name="Sun Q."/>
            <person name="Mori K."/>
        </authorList>
    </citation>
    <scope>NUCLEOTIDE SEQUENCE [LARGE SCALE GENOMIC DNA]</scope>
    <source>
        <strain evidence="1 2">TBRC 1851</strain>
    </source>
</reference>
<dbReference type="PROSITE" id="PS51318">
    <property type="entry name" value="TAT"/>
    <property type="match status" value="1"/>
</dbReference>
<organism evidence="1 2">
    <name type="scientific">Sphaerimonospora cavernae</name>
    <dbReference type="NCBI Taxonomy" id="1740611"/>
    <lineage>
        <taxon>Bacteria</taxon>
        <taxon>Bacillati</taxon>
        <taxon>Actinomycetota</taxon>
        <taxon>Actinomycetes</taxon>
        <taxon>Streptosporangiales</taxon>
        <taxon>Streptosporangiaceae</taxon>
        <taxon>Sphaerimonospora</taxon>
    </lineage>
</organism>
<dbReference type="EMBL" id="JBHMQT010000011">
    <property type="protein sequence ID" value="MFC0862232.1"/>
    <property type="molecule type" value="Genomic_DNA"/>
</dbReference>
<evidence type="ECO:0008006" key="3">
    <source>
        <dbReference type="Google" id="ProtNLM"/>
    </source>
</evidence>
<name>A0ABV6U1A0_9ACTN</name>
<evidence type="ECO:0000313" key="1">
    <source>
        <dbReference type="EMBL" id="MFC0862232.1"/>
    </source>
</evidence>
<keyword evidence="2" id="KW-1185">Reference proteome</keyword>
<evidence type="ECO:0000313" key="2">
    <source>
        <dbReference type="Proteomes" id="UP001589870"/>
    </source>
</evidence>